<reference evidence="2 3" key="1">
    <citation type="submission" date="2014-04" db="EMBL/GenBank/DDBJ databases">
        <authorList>
            <consortium name="DOE Joint Genome Institute"/>
            <person name="Kuo A."/>
            <person name="Kohler A."/>
            <person name="Costa M.D."/>
            <person name="Nagy L.G."/>
            <person name="Floudas D."/>
            <person name="Copeland A."/>
            <person name="Barry K.W."/>
            <person name="Cichocki N."/>
            <person name="Veneault-Fourrey C."/>
            <person name="LaButti K."/>
            <person name="Lindquist E.A."/>
            <person name="Lipzen A."/>
            <person name="Lundell T."/>
            <person name="Morin E."/>
            <person name="Murat C."/>
            <person name="Sun H."/>
            <person name="Tunlid A."/>
            <person name="Henrissat B."/>
            <person name="Grigoriev I.V."/>
            <person name="Hibbett D.S."/>
            <person name="Martin F."/>
            <person name="Nordberg H.P."/>
            <person name="Cantor M.N."/>
            <person name="Hua S.X."/>
        </authorList>
    </citation>
    <scope>NUCLEOTIDE SEQUENCE [LARGE SCALE GENOMIC DNA]</scope>
    <source>
        <strain evidence="2 3">441</strain>
    </source>
</reference>
<keyword evidence="1" id="KW-0732">Signal</keyword>
<evidence type="ECO:0000313" key="3">
    <source>
        <dbReference type="Proteomes" id="UP000054018"/>
    </source>
</evidence>
<protein>
    <recommendedName>
        <fullName evidence="4">Secreted protein</fullName>
    </recommendedName>
</protein>
<organism evidence="2 3">
    <name type="scientific">Pisolithus microcarpus 441</name>
    <dbReference type="NCBI Taxonomy" id="765257"/>
    <lineage>
        <taxon>Eukaryota</taxon>
        <taxon>Fungi</taxon>
        <taxon>Dikarya</taxon>
        <taxon>Basidiomycota</taxon>
        <taxon>Agaricomycotina</taxon>
        <taxon>Agaricomycetes</taxon>
        <taxon>Agaricomycetidae</taxon>
        <taxon>Boletales</taxon>
        <taxon>Sclerodermatineae</taxon>
        <taxon>Pisolithaceae</taxon>
        <taxon>Pisolithus</taxon>
    </lineage>
</organism>
<accession>A0A0C9ZLS5</accession>
<evidence type="ECO:0000313" key="2">
    <source>
        <dbReference type="EMBL" id="KIK30426.1"/>
    </source>
</evidence>
<name>A0A0C9ZLS5_9AGAM</name>
<sequence>MCIWSSSSSFLSVFLFSLPCPFFAQTRLHRRCHRPSSSPPLSLPHHPCPRRPPDLVWHNNTLLLSIPTLSTQRHSSLLDPVTVWIAGQGRVYSVTTTILALANHLSTDGSPLARLNIPQITRHLAAAHPLQAPPSYLHPHLYLLSLPRCSHQPTKSRSCSPRTNNLPLIRLYTIGTRVIASTSGSPILRENIASPPLMPSRACDPFPCTTLGDIARS</sequence>
<evidence type="ECO:0000256" key="1">
    <source>
        <dbReference type="SAM" id="SignalP"/>
    </source>
</evidence>
<feature type="chain" id="PRO_5002206872" description="Secreted protein" evidence="1">
    <location>
        <begin position="25"/>
        <end position="217"/>
    </location>
</feature>
<dbReference type="AlphaFoldDB" id="A0A0C9ZLS5"/>
<proteinExistence type="predicted"/>
<reference evidence="3" key="2">
    <citation type="submission" date="2015-01" db="EMBL/GenBank/DDBJ databases">
        <title>Evolutionary Origins and Diversification of the Mycorrhizal Mutualists.</title>
        <authorList>
            <consortium name="DOE Joint Genome Institute"/>
            <consortium name="Mycorrhizal Genomics Consortium"/>
            <person name="Kohler A."/>
            <person name="Kuo A."/>
            <person name="Nagy L.G."/>
            <person name="Floudas D."/>
            <person name="Copeland A."/>
            <person name="Barry K.W."/>
            <person name="Cichocki N."/>
            <person name="Veneault-Fourrey C."/>
            <person name="LaButti K."/>
            <person name="Lindquist E.A."/>
            <person name="Lipzen A."/>
            <person name="Lundell T."/>
            <person name="Morin E."/>
            <person name="Murat C."/>
            <person name="Riley R."/>
            <person name="Ohm R."/>
            <person name="Sun H."/>
            <person name="Tunlid A."/>
            <person name="Henrissat B."/>
            <person name="Grigoriev I.V."/>
            <person name="Hibbett D.S."/>
            <person name="Martin F."/>
        </authorList>
    </citation>
    <scope>NUCLEOTIDE SEQUENCE [LARGE SCALE GENOMIC DNA]</scope>
    <source>
        <strain evidence="3">441</strain>
    </source>
</reference>
<dbReference type="HOGENOM" id="CLU_1274940_0_0_1"/>
<keyword evidence="3" id="KW-1185">Reference proteome</keyword>
<dbReference type="Proteomes" id="UP000054018">
    <property type="component" value="Unassembled WGS sequence"/>
</dbReference>
<gene>
    <name evidence="2" type="ORF">PISMIDRAFT_670431</name>
</gene>
<feature type="signal peptide" evidence="1">
    <location>
        <begin position="1"/>
        <end position="24"/>
    </location>
</feature>
<feature type="non-terminal residue" evidence="2">
    <location>
        <position position="217"/>
    </location>
</feature>
<dbReference type="EMBL" id="KN833686">
    <property type="protein sequence ID" value="KIK30426.1"/>
    <property type="molecule type" value="Genomic_DNA"/>
</dbReference>
<evidence type="ECO:0008006" key="4">
    <source>
        <dbReference type="Google" id="ProtNLM"/>
    </source>
</evidence>